<dbReference type="RefSeq" id="XP_008078512.1">
    <property type="nucleotide sequence ID" value="XM_008080321.1"/>
</dbReference>
<proteinExistence type="inferred from homology"/>
<accession>S3D7T6</accession>
<keyword evidence="3 6" id="KW-1133">Transmembrane helix</keyword>
<dbReference type="Proteomes" id="UP000016922">
    <property type="component" value="Unassembled WGS sequence"/>
</dbReference>
<evidence type="ECO:0000313" key="8">
    <source>
        <dbReference type="EMBL" id="EPE34577.1"/>
    </source>
</evidence>
<evidence type="ECO:0000256" key="2">
    <source>
        <dbReference type="ARBA" id="ARBA00022692"/>
    </source>
</evidence>
<dbReference type="PANTHER" id="PTHR33048:SF57">
    <property type="entry name" value="INTEGRAL MEMBRANE PROTEIN-RELATED"/>
    <property type="match status" value="1"/>
</dbReference>
<protein>
    <recommendedName>
        <fullName evidence="7">Rhodopsin domain-containing protein</fullName>
    </recommendedName>
</protein>
<dbReference type="AlphaFoldDB" id="S3D7T6"/>
<evidence type="ECO:0000259" key="7">
    <source>
        <dbReference type="Pfam" id="PF20684"/>
    </source>
</evidence>
<comment type="subcellular location">
    <subcellularLocation>
        <location evidence="1">Membrane</location>
        <topology evidence="1">Multi-pass membrane protein</topology>
    </subcellularLocation>
</comment>
<dbReference type="OrthoDB" id="5273647at2759"/>
<keyword evidence="2 6" id="KW-0812">Transmembrane</keyword>
<evidence type="ECO:0000313" key="9">
    <source>
        <dbReference type="Proteomes" id="UP000016922"/>
    </source>
</evidence>
<dbReference type="EMBL" id="KE145356">
    <property type="protein sequence ID" value="EPE34577.1"/>
    <property type="molecule type" value="Genomic_DNA"/>
</dbReference>
<feature type="transmembrane region" description="Helical" evidence="6">
    <location>
        <begin position="186"/>
        <end position="211"/>
    </location>
</feature>
<dbReference type="HOGENOM" id="CLU_028200_0_1_1"/>
<comment type="similarity">
    <text evidence="5">Belongs to the SAT4 family.</text>
</comment>
<evidence type="ECO:0000256" key="4">
    <source>
        <dbReference type="ARBA" id="ARBA00023136"/>
    </source>
</evidence>
<feature type="domain" description="Rhodopsin" evidence="7">
    <location>
        <begin position="31"/>
        <end position="286"/>
    </location>
</feature>
<dbReference type="GeneID" id="19469318"/>
<dbReference type="OMA" id="LDASDYC"/>
<keyword evidence="4 6" id="KW-0472">Membrane</keyword>
<feature type="transmembrane region" description="Helical" evidence="6">
    <location>
        <begin position="12"/>
        <end position="35"/>
    </location>
</feature>
<sequence>MAPLNTSMKLPMGLLVVNSVFIMLAFIAVVLRLWARSLRRMKWRFDDYAIIMSWFMALGLILNLNYGMLYSLVLTLSSACQFSQAITKGGIGQHQETVSYDEGVFLFKMFVVSSALWTVSTAAVKISTLHFYTTIFANQKFIRFAYTIIGFCVAYAITYVVATFLMCRPFAFNWDKPIEGGTCIDHISFFLSASLIGLFLDVIIMVMPMPMLWGLNLPLHKRLALTLMFGMGAFICIITILRAASNQQFDYNDIPYSAAMDALWTGLEPTLSIINACLTILQPLFTTFSTSIKSSFSSRVTSTKEESALTGALVIQIVN</sequence>
<gene>
    <name evidence="8" type="ORF">GLAREA_10271</name>
</gene>
<evidence type="ECO:0000256" key="3">
    <source>
        <dbReference type="ARBA" id="ARBA00022989"/>
    </source>
</evidence>
<evidence type="ECO:0000256" key="5">
    <source>
        <dbReference type="ARBA" id="ARBA00038359"/>
    </source>
</evidence>
<name>S3D7T6_GLAL2</name>
<keyword evidence="9" id="KW-1185">Reference proteome</keyword>
<dbReference type="KEGG" id="glz:GLAREA_10271"/>
<dbReference type="InterPro" id="IPR049326">
    <property type="entry name" value="Rhodopsin_dom_fungi"/>
</dbReference>
<feature type="transmembrane region" description="Helical" evidence="6">
    <location>
        <begin position="144"/>
        <end position="166"/>
    </location>
</feature>
<dbReference type="GO" id="GO:0016020">
    <property type="term" value="C:membrane"/>
    <property type="evidence" value="ECO:0007669"/>
    <property type="project" value="UniProtKB-SubCell"/>
</dbReference>
<feature type="transmembrane region" description="Helical" evidence="6">
    <location>
        <begin position="223"/>
        <end position="244"/>
    </location>
</feature>
<organism evidence="8 9">
    <name type="scientific">Glarea lozoyensis (strain ATCC 20868 / MF5171)</name>
    <dbReference type="NCBI Taxonomy" id="1116229"/>
    <lineage>
        <taxon>Eukaryota</taxon>
        <taxon>Fungi</taxon>
        <taxon>Dikarya</taxon>
        <taxon>Ascomycota</taxon>
        <taxon>Pezizomycotina</taxon>
        <taxon>Leotiomycetes</taxon>
        <taxon>Helotiales</taxon>
        <taxon>Helotiaceae</taxon>
        <taxon>Glarea</taxon>
    </lineage>
</organism>
<evidence type="ECO:0000256" key="1">
    <source>
        <dbReference type="ARBA" id="ARBA00004141"/>
    </source>
</evidence>
<dbReference type="InterPro" id="IPR052337">
    <property type="entry name" value="SAT4-like"/>
</dbReference>
<dbReference type="PANTHER" id="PTHR33048">
    <property type="entry name" value="PTH11-LIKE INTEGRAL MEMBRANE PROTEIN (AFU_ORTHOLOGUE AFUA_5G11245)"/>
    <property type="match status" value="1"/>
</dbReference>
<dbReference type="Pfam" id="PF20684">
    <property type="entry name" value="Fung_rhodopsin"/>
    <property type="match status" value="1"/>
</dbReference>
<reference evidence="8 9" key="1">
    <citation type="journal article" date="2013" name="BMC Genomics">
        <title>Genomics-driven discovery of the pneumocandin biosynthetic gene cluster in the fungus Glarea lozoyensis.</title>
        <authorList>
            <person name="Chen L."/>
            <person name="Yue Q."/>
            <person name="Zhang X."/>
            <person name="Xiang M."/>
            <person name="Wang C."/>
            <person name="Li S."/>
            <person name="Che Y."/>
            <person name="Ortiz-Lopez F.J."/>
            <person name="Bills G.F."/>
            <person name="Liu X."/>
            <person name="An Z."/>
        </authorList>
    </citation>
    <scope>NUCLEOTIDE SEQUENCE [LARGE SCALE GENOMIC DNA]</scope>
    <source>
        <strain evidence="9">ATCC 20868 / MF5171</strain>
    </source>
</reference>
<feature type="transmembrane region" description="Helical" evidence="6">
    <location>
        <begin position="47"/>
        <end position="66"/>
    </location>
</feature>
<evidence type="ECO:0000256" key="6">
    <source>
        <dbReference type="SAM" id="Phobius"/>
    </source>
</evidence>
<feature type="transmembrane region" description="Helical" evidence="6">
    <location>
        <begin position="105"/>
        <end position="124"/>
    </location>
</feature>